<keyword evidence="2" id="KW-0472">Membrane</keyword>
<sequence>MESAAFVGALGWILVTNVAELVNHCAYWAASWGASSDRIEAIKDIDVDQGIDIVKNSVAIEKGSIGEWGATLIIFWSNVVTTLAAAFSVSYLWSSSTSIYLLLRRQVDAVEMDESFIDEDEQQYDLPSLEEDSAGVPGVEDEE</sequence>
<reference evidence="3" key="1">
    <citation type="journal article" date="2014" name="Front. Microbiol.">
        <title>High frequency of phylogenetically diverse reductive dehalogenase-homologous genes in deep subseafloor sedimentary metagenomes.</title>
        <authorList>
            <person name="Kawai M."/>
            <person name="Futagami T."/>
            <person name="Toyoda A."/>
            <person name="Takaki Y."/>
            <person name="Nishi S."/>
            <person name="Hori S."/>
            <person name="Arai W."/>
            <person name="Tsubouchi T."/>
            <person name="Morono Y."/>
            <person name="Uchiyama I."/>
            <person name="Ito T."/>
            <person name="Fujiyama A."/>
            <person name="Inagaki F."/>
            <person name="Takami H."/>
        </authorList>
    </citation>
    <scope>NUCLEOTIDE SEQUENCE</scope>
    <source>
        <strain evidence="3">Expedition CK06-06</strain>
    </source>
</reference>
<keyword evidence="2" id="KW-1133">Transmembrane helix</keyword>
<accession>X1A4M0</accession>
<dbReference type="AlphaFoldDB" id="X1A4M0"/>
<gene>
    <name evidence="3" type="ORF">S01H4_35220</name>
</gene>
<feature type="transmembrane region" description="Helical" evidence="2">
    <location>
        <begin position="73"/>
        <end position="94"/>
    </location>
</feature>
<organism evidence="3">
    <name type="scientific">marine sediment metagenome</name>
    <dbReference type="NCBI Taxonomy" id="412755"/>
    <lineage>
        <taxon>unclassified sequences</taxon>
        <taxon>metagenomes</taxon>
        <taxon>ecological metagenomes</taxon>
    </lineage>
</organism>
<keyword evidence="2" id="KW-0812">Transmembrane</keyword>
<proteinExistence type="predicted"/>
<dbReference type="EMBL" id="BART01018700">
    <property type="protein sequence ID" value="GAG77055.1"/>
    <property type="molecule type" value="Genomic_DNA"/>
</dbReference>
<feature type="region of interest" description="Disordered" evidence="1">
    <location>
        <begin position="119"/>
        <end position="143"/>
    </location>
</feature>
<protein>
    <submittedName>
        <fullName evidence="3">Uncharacterized protein</fullName>
    </submittedName>
</protein>
<name>X1A4M0_9ZZZZ</name>
<comment type="caution">
    <text evidence="3">The sequence shown here is derived from an EMBL/GenBank/DDBJ whole genome shotgun (WGS) entry which is preliminary data.</text>
</comment>
<evidence type="ECO:0000256" key="1">
    <source>
        <dbReference type="SAM" id="MobiDB-lite"/>
    </source>
</evidence>
<evidence type="ECO:0000313" key="3">
    <source>
        <dbReference type="EMBL" id="GAG77055.1"/>
    </source>
</evidence>
<evidence type="ECO:0000256" key="2">
    <source>
        <dbReference type="SAM" id="Phobius"/>
    </source>
</evidence>